<evidence type="ECO:0000313" key="5">
    <source>
        <dbReference type="Proteomes" id="UP000053961"/>
    </source>
</evidence>
<reference evidence="4" key="1">
    <citation type="journal article" date="2015" name="MBio">
        <title>Genome-resolved metagenomic analysis reveals roles for candidate phyla and other microbial community members in biogeochemical transformations in oil reservoirs.</title>
        <authorList>
            <person name="Hu P."/>
            <person name="Tom L."/>
            <person name="Singh A."/>
            <person name="Thomas B.C."/>
            <person name="Baker B.J."/>
            <person name="Piceno Y.M."/>
            <person name="Andersen G.L."/>
            <person name="Banfield J.F."/>
        </authorList>
    </citation>
    <scope>NUCLEOTIDE SEQUENCE [LARGE SCALE GENOMIC DNA]</scope>
    <source>
        <strain evidence="4">56_747</strain>
    </source>
</reference>
<accession>A0A101IJS6</accession>
<evidence type="ECO:0000259" key="2">
    <source>
        <dbReference type="Pfam" id="PF03061"/>
    </source>
</evidence>
<dbReference type="InterPro" id="IPR006683">
    <property type="entry name" value="Thioestr_dom"/>
</dbReference>
<dbReference type="EMBL" id="LGHB01000013">
    <property type="protein sequence ID" value="KUK96456.1"/>
    <property type="molecule type" value="Genomic_DNA"/>
</dbReference>
<gene>
    <name evidence="3" type="ORF">XD72_1624</name>
    <name evidence="4" type="ORF">XE07_1127</name>
</gene>
<dbReference type="Proteomes" id="UP000057043">
    <property type="component" value="Unassembled WGS sequence"/>
</dbReference>
<dbReference type="PANTHER" id="PTHR42856:SF1">
    <property type="entry name" value="ACYL-COENZYME A THIOESTERASE PAAI"/>
    <property type="match status" value="1"/>
</dbReference>
<dbReference type="InterPro" id="IPR029069">
    <property type="entry name" value="HotDog_dom_sf"/>
</dbReference>
<dbReference type="Gene3D" id="3.10.129.10">
    <property type="entry name" value="Hotdog Thioesterase"/>
    <property type="match status" value="1"/>
</dbReference>
<comment type="caution">
    <text evidence="4">The sequence shown here is derived from an EMBL/GenBank/DDBJ whole genome shotgun (WGS) entry which is preliminary data.</text>
</comment>
<proteinExistence type="predicted"/>
<dbReference type="AlphaFoldDB" id="A0A101IJS6"/>
<evidence type="ECO:0000313" key="3">
    <source>
        <dbReference type="EMBL" id="KUK43985.1"/>
    </source>
</evidence>
<evidence type="ECO:0000256" key="1">
    <source>
        <dbReference type="ARBA" id="ARBA00022801"/>
    </source>
</evidence>
<sequence length="139" mass="15284">MGEEVFEAIRRRVAEEPYAKKMGLKLVEVDEGYALVEMKFTENMENVFGMAHGGAIFSLIDEAFEIASNSHGTVSVALSMSVTYVSSPKKGETLQAEGTEVSRSNRVATYSIKVKTKGGDLIAICQALVYRKRDPLPFL</sequence>
<dbReference type="SUPFAM" id="SSF54637">
    <property type="entry name" value="Thioesterase/thiol ester dehydrase-isomerase"/>
    <property type="match status" value="1"/>
</dbReference>
<reference evidence="5 6" key="2">
    <citation type="journal article" date="2015" name="MBio">
        <title>Genome-Resolved Metagenomic Analysis Reveals Roles for Candidate Phyla and Other Microbial Community Members in Biogeochemical Transformations in Oil Reservoirs.</title>
        <authorList>
            <person name="Hu P."/>
            <person name="Tom L."/>
            <person name="Singh A."/>
            <person name="Thomas B.C."/>
            <person name="Baker B.J."/>
            <person name="Piceno Y.M."/>
            <person name="Andersen G.L."/>
            <person name="Banfield J.F."/>
        </authorList>
    </citation>
    <scope>NUCLEOTIDE SEQUENCE [LARGE SCALE GENOMIC DNA]</scope>
    <source>
        <strain evidence="3">57_489</strain>
    </source>
</reference>
<protein>
    <recommendedName>
        <fullName evidence="2">Thioesterase domain-containing protein</fullName>
    </recommendedName>
</protein>
<dbReference type="Proteomes" id="UP000053961">
    <property type="component" value="Unassembled WGS sequence"/>
</dbReference>
<dbReference type="GO" id="GO:0016289">
    <property type="term" value="F:acyl-CoA hydrolase activity"/>
    <property type="evidence" value="ECO:0007669"/>
    <property type="project" value="TreeGrafter"/>
</dbReference>
<organism evidence="4 5">
    <name type="scientific">Methanothrix harundinacea</name>
    <dbReference type="NCBI Taxonomy" id="301375"/>
    <lineage>
        <taxon>Archaea</taxon>
        <taxon>Methanobacteriati</taxon>
        <taxon>Methanobacteriota</taxon>
        <taxon>Stenosarchaea group</taxon>
        <taxon>Methanomicrobia</taxon>
        <taxon>Methanotrichales</taxon>
        <taxon>Methanotrichaceae</taxon>
        <taxon>Methanothrix</taxon>
    </lineage>
</organism>
<dbReference type="InterPro" id="IPR003736">
    <property type="entry name" value="PAAI_dom"/>
</dbReference>
<dbReference type="NCBIfam" id="TIGR00369">
    <property type="entry name" value="unchar_dom_1"/>
    <property type="match status" value="1"/>
</dbReference>
<evidence type="ECO:0000313" key="4">
    <source>
        <dbReference type="EMBL" id="KUK96456.1"/>
    </source>
</evidence>
<dbReference type="CDD" id="cd03443">
    <property type="entry name" value="PaaI_thioesterase"/>
    <property type="match status" value="1"/>
</dbReference>
<evidence type="ECO:0000313" key="6">
    <source>
        <dbReference type="Proteomes" id="UP000057043"/>
    </source>
</evidence>
<keyword evidence="1" id="KW-0378">Hydrolase</keyword>
<dbReference type="InterPro" id="IPR052723">
    <property type="entry name" value="Acyl-CoA_thioesterase_PaaI"/>
</dbReference>
<name>A0A101IJS6_9EURY</name>
<dbReference type="Pfam" id="PF03061">
    <property type="entry name" value="4HBT"/>
    <property type="match status" value="1"/>
</dbReference>
<dbReference type="EMBL" id="LGFT01000038">
    <property type="protein sequence ID" value="KUK43985.1"/>
    <property type="molecule type" value="Genomic_DNA"/>
</dbReference>
<feature type="domain" description="Thioesterase" evidence="2">
    <location>
        <begin position="48"/>
        <end position="122"/>
    </location>
</feature>
<dbReference type="PATRIC" id="fig|301375.6.peg.2541"/>
<dbReference type="PANTHER" id="PTHR42856">
    <property type="entry name" value="ACYL-COENZYME A THIOESTERASE PAAI"/>
    <property type="match status" value="1"/>
</dbReference>